<dbReference type="Pfam" id="PF02687">
    <property type="entry name" value="FtsX"/>
    <property type="match status" value="2"/>
</dbReference>
<feature type="transmembrane region" description="Helical" evidence="8">
    <location>
        <begin position="269"/>
        <end position="295"/>
    </location>
</feature>
<evidence type="ECO:0000313" key="10">
    <source>
        <dbReference type="EMBL" id="MBA8949240.1"/>
    </source>
</evidence>
<proteinExistence type="inferred from homology"/>
<dbReference type="InterPro" id="IPR003838">
    <property type="entry name" value="ABC3_permease_C"/>
</dbReference>
<dbReference type="GO" id="GO:0022857">
    <property type="term" value="F:transmembrane transporter activity"/>
    <property type="evidence" value="ECO:0007669"/>
    <property type="project" value="TreeGrafter"/>
</dbReference>
<feature type="transmembrane region" description="Helical" evidence="8">
    <location>
        <begin position="367"/>
        <end position="390"/>
    </location>
</feature>
<keyword evidence="3 8" id="KW-0812">Transmembrane</keyword>
<evidence type="ECO:0000313" key="11">
    <source>
        <dbReference type="Proteomes" id="UP000572680"/>
    </source>
</evidence>
<dbReference type="InterPro" id="IPR050250">
    <property type="entry name" value="Macrolide_Exporter_MacB"/>
</dbReference>
<feature type="transmembrane region" description="Helical" evidence="8">
    <location>
        <begin position="21"/>
        <end position="41"/>
    </location>
</feature>
<dbReference type="RefSeq" id="WP_182841718.1">
    <property type="nucleotide sequence ID" value="NZ_JACJIA010000001.1"/>
</dbReference>
<feature type="region of interest" description="Disordered" evidence="7">
    <location>
        <begin position="67"/>
        <end position="92"/>
    </location>
</feature>
<feature type="transmembrane region" description="Helical" evidence="8">
    <location>
        <begin position="440"/>
        <end position="464"/>
    </location>
</feature>
<dbReference type="PANTHER" id="PTHR30572">
    <property type="entry name" value="MEMBRANE COMPONENT OF TRANSPORTER-RELATED"/>
    <property type="match status" value="1"/>
</dbReference>
<evidence type="ECO:0000256" key="8">
    <source>
        <dbReference type="SAM" id="Phobius"/>
    </source>
</evidence>
<accession>A0A7W3QJC9</accession>
<evidence type="ECO:0000256" key="1">
    <source>
        <dbReference type="ARBA" id="ARBA00004651"/>
    </source>
</evidence>
<name>A0A7W3QJC9_ACTNM</name>
<evidence type="ECO:0000259" key="9">
    <source>
        <dbReference type="Pfam" id="PF02687"/>
    </source>
</evidence>
<evidence type="ECO:0000256" key="2">
    <source>
        <dbReference type="ARBA" id="ARBA00022475"/>
    </source>
</evidence>
<feature type="transmembrane region" description="Helical" evidence="8">
    <location>
        <begin position="315"/>
        <end position="347"/>
    </location>
</feature>
<sequence>MNTATLRIAWRDARRAKGRTALVALMIGLPVMMITAVAVLLPTAEWSLREELPHELGRADARISGVARQPVQQTGLTEDGYSGGGQDDPAKPWSAEEVRRHVAARYGDGVRVTPVTDAGWHRVRTPRGALGVKATEVDLRDPLTRGLFDVVAGRVPAAPGEIALGVGFAERGFRTGDTVSVDGGTAKRLVGFVKSPRFPGAPAAVAAPGTFGGPDTLTRWLVATGKPVTWKDVQALNAAGLTVLSRAVVADPPDRLRPETADGRPGTEIAISAMAVAMIVLEVVLLAGPAFAVGLRRRRRELALVAAVGGHGGHLRAVVLAGGLVIGGVAALTGAATGIGLAAAVAWQSGNLKSEPFGPLEVPWLQVAVTVALGAGSGLAAALAPALQAARMNVVAALAGRRDQVRARRGWPILGGLLVGGGIALSLLGARIWLEFGAAFGAIAIIIGCVMIGPWVVGVTGRVAGALPLPLRLAVRDGARNRGRAAPAVAAIMAAVAGITVLAIGAASDFEQQRVEYRPRLPMGSTEIRVDPTRERDVRRALERELPGAPYVALRSLPTRDSGCGDGPRSAAPDNCPMVEFTLPGDGDGVMAPVYGVMVGGPREARTLLGRDVPEVAAALTAGKAVLFRSRVPADGKVAARVFRFEAEQDRTLRVVRNIPAVPGPGGPHVRALVPPQVAARFGLTPFTDRIGVHHADHMVTRDEQDRLTERLAGMTQETGEPGMGVYVERGFDASNLVPMAILAAAAGVLVLGASLITTGLSAADARPDLATLAAIGARPRTRRLLMMGQAGFVAVLGCWLGVAAGIVPGIAVAWPLTNPANSGPADGATAHGTIVEIPWELLGTVGVLVPLTAMLAAGLFTRSRLPVVRRMAG</sequence>
<comment type="caution">
    <text evidence="10">The sequence shown here is derived from an EMBL/GenBank/DDBJ whole genome shotgun (WGS) entry which is preliminary data.</text>
</comment>
<protein>
    <submittedName>
        <fullName evidence="10">Putative ABC transport system permease protein</fullName>
    </submittedName>
</protein>
<keyword evidence="4 8" id="KW-1133">Transmembrane helix</keyword>
<reference evidence="10 11" key="1">
    <citation type="submission" date="2020-08" db="EMBL/GenBank/DDBJ databases">
        <title>Genomic Encyclopedia of Type Strains, Phase IV (KMG-IV): sequencing the most valuable type-strain genomes for metagenomic binning, comparative biology and taxonomic classification.</title>
        <authorList>
            <person name="Goeker M."/>
        </authorList>
    </citation>
    <scope>NUCLEOTIDE SEQUENCE [LARGE SCALE GENOMIC DNA]</scope>
    <source>
        <strain evidence="10 11">DSM 44197</strain>
    </source>
</reference>
<evidence type="ECO:0000256" key="6">
    <source>
        <dbReference type="ARBA" id="ARBA00038076"/>
    </source>
</evidence>
<feature type="domain" description="ABC3 transporter permease C-terminal" evidence="9">
    <location>
        <begin position="744"/>
        <end position="861"/>
    </location>
</feature>
<dbReference type="PANTHER" id="PTHR30572:SF4">
    <property type="entry name" value="ABC TRANSPORTER PERMEASE YTRF"/>
    <property type="match status" value="1"/>
</dbReference>
<dbReference type="AlphaFoldDB" id="A0A7W3QJC9"/>
<evidence type="ECO:0000256" key="7">
    <source>
        <dbReference type="SAM" id="MobiDB-lite"/>
    </source>
</evidence>
<evidence type="ECO:0000256" key="3">
    <source>
        <dbReference type="ARBA" id="ARBA00022692"/>
    </source>
</evidence>
<dbReference type="EMBL" id="JACJIA010000001">
    <property type="protein sequence ID" value="MBA8949240.1"/>
    <property type="molecule type" value="Genomic_DNA"/>
</dbReference>
<keyword evidence="5 8" id="KW-0472">Membrane</keyword>
<dbReference type="Proteomes" id="UP000572680">
    <property type="component" value="Unassembled WGS sequence"/>
</dbReference>
<feature type="transmembrane region" description="Helical" evidence="8">
    <location>
        <begin position="485"/>
        <end position="507"/>
    </location>
</feature>
<keyword evidence="11" id="KW-1185">Reference proteome</keyword>
<organism evidence="10 11">
    <name type="scientific">Actinomadura namibiensis</name>
    <dbReference type="NCBI Taxonomy" id="182080"/>
    <lineage>
        <taxon>Bacteria</taxon>
        <taxon>Bacillati</taxon>
        <taxon>Actinomycetota</taxon>
        <taxon>Actinomycetes</taxon>
        <taxon>Streptosporangiales</taxon>
        <taxon>Thermomonosporaceae</taxon>
        <taxon>Actinomadura</taxon>
    </lineage>
</organism>
<keyword evidence="2" id="KW-1003">Cell membrane</keyword>
<comment type="subcellular location">
    <subcellularLocation>
        <location evidence="1">Cell membrane</location>
        <topology evidence="1">Multi-pass membrane protein</topology>
    </subcellularLocation>
</comment>
<feature type="transmembrane region" description="Helical" evidence="8">
    <location>
        <begin position="740"/>
        <end position="764"/>
    </location>
</feature>
<evidence type="ECO:0000256" key="5">
    <source>
        <dbReference type="ARBA" id="ARBA00023136"/>
    </source>
</evidence>
<feature type="transmembrane region" description="Helical" evidence="8">
    <location>
        <begin position="785"/>
        <end position="815"/>
    </location>
</feature>
<feature type="domain" description="ABC3 transporter permease C-terminal" evidence="9">
    <location>
        <begin position="275"/>
        <end position="393"/>
    </location>
</feature>
<gene>
    <name evidence="10" type="ORF">HNR61_000838</name>
</gene>
<dbReference type="GO" id="GO:0005886">
    <property type="term" value="C:plasma membrane"/>
    <property type="evidence" value="ECO:0007669"/>
    <property type="project" value="UniProtKB-SubCell"/>
</dbReference>
<comment type="similarity">
    <text evidence="6">Belongs to the ABC-4 integral membrane protein family.</text>
</comment>
<feature type="transmembrane region" description="Helical" evidence="8">
    <location>
        <begin position="842"/>
        <end position="862"/>
    </location>
</feature>
<feature type="transmembrane region" description="Helical" evidence="8">
    <location>
        <begin position="411"/>
        <end position="434"/>
    </location>
</feature>
<evidence type="ECO:0000256" key="4">
    <source>
        <dbReference type="ARBA" id="ARBA00022989"/>
    </source>
</evidence>